<reference evidence="2 3" key="1">
    <citation type="journal article" date="2012" name="Science">
        <title>The Paleozoic origin of enzymatic lignin decomposition reconstructed from 31 fungal genomes.</title>
        <authorList>
            <person name="Floudas D."/>
            <person name="Binder M."/>
            <person name="Riley R."/>
            <person name="Barry K."/>
            <person name="Blanchette R.A."/>
            <person name="Henrissat B."/>
            <person name="Martinez A.T."/>
            <person name="Otillar R."/>
            <person name="Spatafora J.W."/>
            <person name="Yadav J.S."/>
            <person name="Aerts A."/>
            <person name="Benoit I."/>
            <person name="Boyd A."/>
            <person name="Carlson A."/>
            <person name="Copeland A."/>
            <person name="Coutinho P.M."/>
            <person name="de Vries R.P."/>
            <person name="Ferreira P."/>
            <person name="Findley K."/>
            <person name="Foster B."/>
            <person name="Gaskell J."/>
            <person name="Glotzer D."/>
            <person name="Gorecki P."/>
            <person name="Heitman J."/>
            <person name="Hesse C."/>
            <person name="Hori C."/>
            <person name="Igarashi K."/>
            <person name="Jurgens J.A."/>
            <person name="Kallen N."/>
            <person name="Kersten P."/>
            <person name="Kohler A."/>
            <person name="Kuees U."/>
            <person name="Kumar T.K.A."/>
            <person name="Kuo A."/>
            <person name="LaButti K."/>
            <person name="Larrondo L.F."/>
            <person name="Lindquist E."/>
            <person name="Ling A."/>
            <person name="Lombard V."/>
            <person name="Lucas S."/>
            <person name="Lundell T."/>
            <person name="Martin R."/>
            <person name="McLaughlin D.J."/>
            <person name="Morgenstern I."/>
            <person name="Morin E."/>
            <person name="Murat C."/>
            <person name="Nagy L.G."/>
            <person name="Nolan M."/>
            <person name="Ohm R.A."/>
            <person name="Patyshakuliyeva A."/>
            <person name="Rokas A."/>
            <person name="Ruiz-Duenas F.J."/>
            <person name="Sabat G."/>
            <person name="Salamov A."/>
            <person name="Samejima M."/>
            <person name="Schmutz J."/>
            <person name="Slot J.C."/>
            <person name="St John F."/>
            <person name="Stenlid J."/>
            <person name="Sun H."/>
            <person name="Sun S."/>
            <person name="Syed K."/>
            <person name="Tsang A."/>
            <person name="Wiebenga A."/>
            <person name="Young D."/>
            <person name="Pisabarro A."/>
            <person name="Eastwood D.C."/>
            <person name="Martin F."/>
            <person name="Cullen D."/>
            <person name="Grigoriev I.V."/>
            <person name="Hibbett D.S."/>
        </authorList>
    </citation>
    <scope>NUCLEOTIDE SEQUENCE [LARGE SCALE GENOMIC DNA]</scope>
    <source>
        <strain evidence="2 3">DJM-731 SS1</strain>
    </source>
</reference>
<feature type="region of interest" description="Disordered" evidence="1">
    <location>
        <begin position="198"/>
        <end position="320"/>
    </location>
</feature>
<feature type="region of interest" description="Disordered" evidence="1">
    <location>
        <begin position="377"/>
        <end position="396"/>
    </location>
</feature>
<dbReference type="EMBL" id="JH795878">
    <property type="protein sequence ID" value="EJT97068.1"/>
    <property type="molecule type" value="Genomic_DNA"/>
</dbReference>
<dbReference type="Proteomes" id="UP000030653">
    <property type="component" value="Unassembled WGS sequence"/>
</dbReference>
<organism evidence="2 3">
    <name type="scientific">Dacryopinax primogenitus (strain DJM 731)</name>
    <name type="common">Brown rot fungus</name>
    <dbReference type="NCBI Taxonomy" id="1858805"/>
    <lineage>
        <taxon>Eukaryota</taxon>
        <taxon>Fungi</taxon>
        <taxon>Dikarya</taxon>
        <taxon>Basidiomycota</taxon>
        <taxon>Agaricomycotina</taxon>
        <taxon>Dacrymycetes</taxon>
        <taxon>Dacrymycetales</taxon>
        <taxon>Dacrymycetaceae</taxon>
        <taxon>Dacryopinax</taxon>
    </lineage>
</organism>
<sequence length="433" mass="47147">MFPPSLRLPATVVQIKPDMHVTGGAFGDVYRVPWTIASHGDGVRATGWWEEGRTGAVAVKLPRSSVLNRRKVLCRTIREALTWSIIEHENVIPLLGISLALNSNGSASSRNGWPTGTCSPTSPVSWVHPNGALHPSPHCSSFCLMNPPARIRENERASALHQIQTRQRKRLQMEVKKAGRGRAYYVVNDDVAFVQMPRNAGSRVRGPRPNPSTQRLDAATSASPALGPVKARVRHGRSCSAELSKRPDKRNSAAPRTGSSVATDQGSKPANLIDVSKKPEARNTASRAAAGGTLDLGKRTEKGARSANRPLPVRPARPPADIQRPLLRLVTESEFVIPTSENSQQIHSPYSSPVGRTSYRVMLPVSAHQRQQQPCVSTTLMSPPHTPHSAESTSYLQPTKPNIKYRVLLTPSSTPTPELGTTFDWTDTYGLVI</sequence>
<evidence type="ECO:0000256" key="1">
    <source>
        <dbReference type="SAM" id="MobiDB-lite"/>
    </source>
</evidence>
<evidence type="ECO:0000313" key="3">
    <source>
        <dbReference type="Proteomes" id="UP000030653"/>
    </source>
</evidence>
<name>M5FPG9_DACPD</name>
<keyword evidence="3" id="KW-1185">Reference proteome</keyword>
<accession>M5FPG9</accession>
<evidence type="ECO:0000313" key="2">
    <source>
        <dbReference type="EMBL" id="EJT97068.1"/>
    </source>
</evidence>
<dbReference type="HOGENOM" id="CLU_633159_0_0_1"/>
<feature type="compositionally biased region" description="Polar residues" evidence="1">
    <location>
        <begin position="257"/>
        <end position="268"/>
    </location>
</feature>
<dbReference type="RefSeq" id="XP_040623966.1">
    <property type="nucleotide sequence ID" value="XM_040771395.1"/>
</dbReference>
<feature type="compositionally biased region" description="Polar residues" evidence="1">
    <location>
        <begin position="211"/>
        <end position="223"/>
    </location>
</feature>
<gene>
    <name evidence="2" type="ORF">DACRYDRAFT_18838</name>
</gene>
<proteinExistence type="predicted"/>
<dbReference type="GeneID" id="63686457"/>
<protein>
    <recommendedName>
        <fullName evidence="4">Protein kinase domain-containing protein</fullName>
    </recommendedName>
</protein>
<evidence type="ECO:0008006" key="4">
    <source>
        <dbReference type="Google" id="ProtNLM"/>
    </source>
</evidence>
<dbReference type="Gene3D" id="3.30.200.20">
    <property type="entry name" value="Phosphorylase Kinase, domain 1"/>
    <property type="match status" value="1"/>
</dbReference>
<dbReference type="AlphaFoldDB" id="M5FPG9"/>